<dbReference type="STRING" id="74649.A0A2P6R984"/>
<dbReference type="Pfam" id="PF04572">
    <property type="entry name" value="Gb3_synth"/>
    <property type="match status" value="1"/>
</dbReference>
<protein>
    <submittedName>
        <fullName evidence="3">Putative lactosylceramide 4-alpha-galactosyltransferase</fullName>
        <ecNumber evidence="3">2.4.1.228</ecNumber>
    </submittedName>
</protein>
<gene>
    <name evidence="3" type="ORF">RchiOBHm_Chr3g0463531</name>
</gene>
<keyword evidence="1" id="KW-1133">Transmembrane helix</keyword>
<keyword evidence="4" id="KW-1185">Reference proteome</keyword>
<keyword evidence="3" id="KW-0328">Glycosyltransferase</keyword>
<keyword evidence="1" id="KW-0472">Membrane</keyword>
<evidence type="ECO:0000313" key="4">
    <source>
        <dbReference type="Proteomes" id="UP000238479"/>
    </source>
</evidence>
<dbReference type="OrthoDB" id="409543at2759"/>
<dbReference type="OMA" id="WIKIAKL"/>
<keyword evidence="3" id="KW-0808">Transferase</keyword>
<accession>A0A2P6R984</accession>
<name>A0A2P6R984_ROSCH</name>
<evidence type="ECO:0000256" key="1">
    <source>
        <dbReference type="SAM" id="Phobius"/>
    </source>
</evidence>
<dbReference type="PANTHER" id="PTHR46781:SF7">
    <property type="entry name" value="ALPHA 1,4-GLYCOSYLTRANSFERASE FAMILY PROTEIN"/>
    <property type="match status" value="1"/>
</dbReference>
<comment type="caution">
    <text evidence="3">The sequence shown here is derived from an EMBL/GenBank/DDBJ whole genome shotgun (WGS) entry which is preliminary data.</text>
</comment>
<dbReference type="Gene3D" id="3.90.550.20">
    <property type="match status" value="1"/>
</dbReference>
<dbReference type="PANTHER" id="PTHR46781">
    <property type="entry name" value="ALPHA 1,4-GLYCOSYLTRANSFERASE FAMILY PROTEIN"/>
    <property type="match status" value="1"/>
</dbReference>
<dbReference type="Proteomes" id="UP000238479">
    <property type="component" value="Chromosome 3"/>
</dbReference>
<evidence type="ECO:0000259" key="2">
    <source>
        <dbReference type="Pfam" id="PF04572"/>
    </source>
</evidence>
<dbReference type="InterPro" id="IPR029044">
    <property type="entry name" value="Nucleotide-diphossugar_trans"/>
</dbReference>
<organism evidence="3 4">
    <name type="scientific">Rosa chinensis</name>
    <name type="common">China rose</name>
    <dbReference type="NCBI Taxonomy" id="74649"/>
    <lineage>
        <taxon>Eukaryota</taxon>
        <taxon>Viridiplantae</taxon>
        <taxon>Streptophyta</taxon>
        <taxon>Embryophyta</taxon>
        <taxon>Tracheophyta</taxon>
        <taxon>Spermatophyta</taxon>
        <taxon>Magnoliopsida</taxon>
        <taxon>eudicotyledons</taxon>
        <taxon>Gunneridae</taxon>
        <taxon>Pentapetalae</taxon>
        <taxon>rosids</taxon>
        <taxon>fabids</taxon>
        <taxon>Rosales</taxon>
        <taxon>Rosaceae</taxon>
        <taxon>Rosoideae</taxon>
        <taxon>Rosoideae incertae sedis</taxon>
        <taxon>Rosa</taxon>
    </lineage>
</organism>
<reference evidence="3 4" key="1">
    <citation type="journal article" date="2018" name="Nat. Genet.">
        <title>The Rosa genome provides new insights in the design of modern roses.</title>
        <authorList>
            <person name="Bendahmane M."/>
        </authorList>
    </citation>
    <scope>NUCLEOTIDE SEQUENCE [LARGE SCALE GENOMIC DNA]</scope>
    <source>
        <strain evidence="4">cv. Old Blush</strain>
    </source>
</reference>
<dbReference type="EC" id="2.4.1.228" evidence="3"/>
<dbReference type="SUPFAM" id="SSF53448">
    <property type="entry name" value="Nucleotide-diphospho-sugar transferases"/>
    <property type="match status" value="1"/>
</dbReference>
<dbReference type="EMBL" id="PDCK01000041">
    <property type="protein sequence ID" value="PRQ42984.1"/>
    <property type="molecule type" value="Genomic_DNA"/>
</dbReference>
<dbReference type="Gramene" id="PRQ42984">
    <property type="protein sequence ID" value="PRQ42984"/>
    <property type="gene ID" value="RchiOBHm_Chr3g0463531"/>
</dbReference>
<dbReference type="InterPro" id="IPR007652">
    <property type="entry name" value="A1-4-GlycosylTfrase_dom"/>
</dbReference>
<keyword evidence="1" id="KW-0812">Transmembrane</keyword>
<sequence length="421" mass="48638">MKRISQKVLDYRLLRRTVESPVFTTLAFAAIFFFIYADTIVSNLPMPPAFLSSSHEHHLDDHQTTETESVRKLAIQEKIDEFANAEPLDPLIPPDNVTKEERLVWFRRKLPELEILKSNNFTQKFHSRVLEFLNNGCSSQFYMIWLSPAKSFGKREFLAMDTLFKSHPKGCLMIISKSMDSGLGYRILKPLLDREFKILAITPDLPFLVKNTPAESWLDEMKSGRRDPGHIPLSQNLSNLIRLAILYKYGGVYLDTDFIILKDFSGLRNAVGAQSIDSESKNWTRLNGAVMIFDIQHPLLRDFLYEFASTFNGNKWGHNGPYLVSRVIKKVGSTPGYNLTVLPPEAFYPVDWNRIWRLYRKPKKDLESRWVERILNELNEGETYAVHLWNKRSRALAIEEGSVMARLISEHCVICQDIYSS</sequence>
<dbReference type="AlphaFoldDB" id="A0A2P6R984"/>
<proteinExistence type="predicted"/>
<feature type="transmembrane region" description="Helical" evidence="1">
    <location>
        <begin position="21"/>
        <end position="37"/>
    </location>
</feature>
<feature type="domain" description="Alpha 1,4-glycosyltransferase" evidence="2">
    <location>
        <begin position="293"/>
        <end position="416"/>
    </location>
</feature>
<evidence type="ECO:0000313" key="3">
    <source>
        <dbReference type="EMBL" id="PRQ42984.1"/>
    </source>
</evidence>
<dbReference type="InterPro" id="IPR044789">
    <property type="entry name" value="Put_A1-4-GlycosylTfrase_plant"/>
</dbReference>
<dbReference type="GO" id="GO:0050512">
    <property type="term" value="F:lactosylceramide 4-alpha-galactosyltransferase activity"/>
    <property type="evidence" value="ECO:0007669"/>
    <property type="project" value="UniProtKB-EC"/>
</dbReference>
<dbReference type="InterPro" id="IPR007577">
    <property type="entry name" value="GlycoTrfase_DXD_sugar-bd_CS"/>
</dbReference>
<dbReference type="Pfam" id="PF04488">
    <property type="entry name" value="Gly_transf_sug"/>
    <property type="match status" value="1"/>
</dbReference>